<proteinExistence type="predicted"/>
<gene>
    <name evidence="1" type="ORF">HNQ77_004695</name>
</gene>
<dbReference type="EMBL" id="JACHEK010000010">
    <property type="protein sequence ID" value="MBB6146716.1"/>
    <property type="molecule type" value="Genomic_DNA"/>
</dbReference>
<name>A0A841JZG7_9BACT</name>
<evidence type="ECO:0000313" key="2">
    <source>
        <dbReference type="Proteomes" id="UP000538666"/>
    </source>
</evidence>
<dbReference type="Proteomes" id="UP000538666">
    <property type="component" value="Unassembled WGS sequence"/>
</dbReference>
<organism evidence="1 2">
    <name type="scientific">Silvibacterium bohemicum</name>
    <dbReference type="NCBI Taxonomy" id="1577686"/>
    <lineage>
        <taxon>Bacteria</taxon>
        <taxon>Pseudomonadati</taxon>
        <taxon>Acidobacteriota</taxon>
        <taxon>Terriglobia</taxon>
        <taxon>Terriglobales</taxon>
        <taxon>Acidobacteriaceae</taxon>
        <taxon>Silvibacterium</taxon>
    </lineage>
</organism>
<reference evidence="1 2" key="1">
    <citation type="submission" date="2020-08" db="EMBL/GenBank/DDBJ databases">
        <title>Genomic Encyclopedia of Type Strains, Phase IV (KMG-IV): sequencing the most valuable type-strain genomes for metagenomic binning, comparative biology and taxonomic classification.</title>
        <authorList>
            <person name="Goeker M."/>
        </authorList>
    </citation>
    <scope>NUCLEOTIDE SEQUENCE [LARGE SCALE GENOMIC DNA]</scope>
    <source>
        <strain evidence="1 2">DSM 103733</strain>
    </source>
</reference>
<keyword evidence="2" id="KW-1185">Reference proteome</keyword>
<protein>
    <submittedName>
        <fullName evidence="1">Uncharacterized protein</fullName>
    </submittedName>
</protein>
<evidence type="ECO:0000313" key="1">
    <source>
        <dbReference type="EMBL" id="MBB6146716.1"/>
    </source>
</evidence>
<dbReference type="AlphaFoldDB" id="A0A841JZG7"/>
<comment type="caution">
    <text evidence="1">The sequence shown here is derived from an EMBL/GenBank/DDBJ whole genome shotgun (WGS) entry which is preliminary data.</text>
</comment>
<accession>A0A841JZG7</accession>
<sequence length="76" mass="8605">MATSSQHLPDSRFSHRFNGVAQYYDSICMACSRTVGSSVIEADLLDFENQHKCQGSILIDFLRGYRRTGMESIEPE</sequence>